<name>A0A399D221_9BACT</name>
<dbReference type="PANTHER" id="PTHR43249">
    <property type="entry name" value="UDP-N-ACETYL-2-AMINO-2-DEOXY-D-GLUCURONATE OXIDASE"/>
    <property type="match status" value="1"/>
</dbReference>
<dbReference type="InterPro" id="IPR036291">
    <property type="entry name" value="NAD(P)-bd_dom_sf"/>
</dbReference>
<protein>
    <submittedName>
        <fullName evidence="3">Gfo/Idh/MocA family oxidoreductase</fullName>
    </submittedName>
</protein>
<dbReference type="SUPFAM" id="SSF55347">
    <property type="entry name" value="Glyceraldehyde-3-phosphate dehydrogenase-like, C-terminal domain"/>
    <property type="match status" value="1"/>
</dbReference>
<dbReference type="RefSeq" id="WP_119350602.1">
    <property type="nucleotide sequence ID" value="NZ_QWET01000009.1"/>
</dbReference>
<organism evidence="3 4">
    <name type="scientific">Mariniphaga sediminis</name>
    <dbReference type="NCBI Taxonomy" id="1628158"/>
    <lineage>
        <taxon>Bacteria</taxon>
        <taxon>Pseudomonadati</taxon>
        <taxon>Bacteroidota</taxon>
        <taxon>Bacteroidia</taxon>
        <taxon>Marinilabiliales</taxon>
        <taxon>Prolixibacteraceae</taxon>
        <taxon>Mariniphaga</taxon>
    </lineage>
</organism>
<dbReference type="OrthoDB" id="9815825at2"/>
<feature type="domain" description="Gfo/Idh/MocA-like oxidoreductase C-terminal" evidence="2">
    <location>
        <begin position="140"/>
        <end position="215"/>
    </location>
</feature>
<proteinExistence type="predicted"/>
<dbReference type="Proteomes" id="UP000266441">
    <property type="component" value="Unassembled WGS sequence"/>
</dbReference>
<accession>A0A399D221</accession>
<dbReference type="SUPFAM" id="SSF51735">
    <property type="entry name" value="NAD(P)-binding Rossmann-fold domains"/>
    <property type="match status" value="1"/>
</dbReference>
<evidence type="ECO:0000313" key="3">
    <source>
        <dbReference type="EMBL" id="RIH64731.1"/>
    </source>
</evidence>
<dbReference type="GO" id="GO:0000166">
    <property type="term" value="F:nucleotide binding"/>
    <property type="evidence" value="ECO:0007669"/>
    <property type="project" value="InterPro"/>
</dbReference>
<evidence type="ECO:0000259" key="2">
    <source>
        <dbReference type="Pfam" id="PF02894"/>
    </source>
</evidence>
<evidence type="ECO:0000259" key="1">
    <source>
        <dbReference type="Pfam" id="PF01408"/>
    </source>
</evidence>
<keyword evidence="4" id="KW-1185">Reference proteome</keyword>
<feature type="domain" description="Gfo/Idh/MocA-like oxidoreductase N-terminal" evidence="1">
    <location>
        <begin position="3"/>
        <end position="124"/>
    </location>
</feature>
<sequence length="313" mass="35926">MKRFALIGSAGYIADRHMKAIKETGNELVCATDRFDVMGRMDSYFPDAEFFLEIENMDKYMDDIRREGDPIDYVTVCTPNYMHPSHIRFALRNGAHAICEKPLVVYPEDMHIIKDIEAETGKNVYTILQLRYHPTILALKKQIEEGGDKIYDIDLSYITTRGKWYLKSWKGDAKKSGGVATNIGIHFFDMITWIFGNVKENIVHHYGSHKAAGFLHLEKARVRWFLSLDYSDLPPQATEKGMRTYRSITMNGKEIEFSGGFTDLHTVTYQNILNGNGFGIDDARESIELTDFVRNANPVGRKGDYHPFLKKIF</sequence>
<dbReference type="AlphaFoldDB" id="A0A399D221"/>
<reference evidence="3 4" key="1">
    <citation type="journal article" date="2015" name="Int. J. Syst. Evol. Microbiol.">
        <title>Mariniphaga sediminis sp. nov., isolated from coastal sediment.</title>
        <authorList>
            <person name="Wang F.Q."/>
            <person name="Shen Q.Y."/>
            <person name="Chen G.J."/>
            <person name="Du Z.J."/>
        </authorList>
    </citation>
    <scope>NUCLEOTIDE SEQUENCE [LARGE SCALE GENOMIC DNA]</scope>
    <source>
        <strain evidence="3 4">SY21</strain>
    </source>
</reference>
<dbReference type="InterPro" id="IPR004104">
    <property type="entry name" value="Gfo/Idh/MocA-like_OxRdtase_C"/>
</dbReference>
<gene>
    <name evidence="3" type="ORF">D1164_13295</name>
</gene>
<dbReference type="InterPro" id="IPR000683">
    <property type="entry name" value="Gfo/Idh/MocA-like_OxRdtase_N"/>
</dbReference>
<dbReference type="Pfam" id="PF02894">
    <property type="entry name" value="GFO_IDH_MocA_C"/>
    <property type="match status" value="1"/>
</dbReference>
<dbReference type="PANTHER" id="PTHR43249:SF1">
    <property type="entry name" value="D-GLUCOSIDE 3-DEHYDROGENASE"/>
    <property type="match status" value="1"/>
</dbReference>
<dbReference type="EMBL" id="QWET01000009">
    <property type="protein sequence ID" value="RIH64731.1"/>
    <property type="molecule type" value="Genomic_DNA"/>
</dbReference>
<dbReference type="Gene3D" id="3.40.50.720">
    <property type="entry name" value="NAD(P)-binding Rossmann-like Domain"/>
    <property type="match status" value="1"/>
</dbReference>
<comment type="caution">
    <text evidence="3">The sequence shown here is derived from an EMBL/GenBank/DDBJ whole genome shotgun (WGS) entry which is preliminary data.</text>
</comment>
<dbReference type="Gene3D" id="3.30.360.10">
    <property type="entry name" value="Dihydrodipicolinate Reductase, domain 2"/>
    <property type="match status" value="1"/>
</dbReference>
<dbReference type="Pfam" id="PF01408">
    <property type="entry name" value="GFO_IDH_MocA"/>
    <property type="match status" value="1"/>
</dbReference>
<dbReference type="InterPro" id="IPR052515">
    <property type="entry name" value="Gfo/Idh/MocA_Oxidoreductase"/>
</dbReference>
<evidence type="ECO:0000313" key="4">
    <source>
        <dbReference type="Proteomes" id="UP000266441"/>
    </source>
</evidence>